<reference evidence="2 3" key="1">
    <citation type="journal article" date="2018" name="Front. Plant Sci.">
        <title>Red Clover (Trifolium pratense) and Zigzag Clover (T. medium) - A Picture of Genomic Similarities and Differences.</title>
        <authorList>
            <person name="Dluhosova J."/>
            <person name="Istvanek J."/>
            <person name="Nedelnik J."/>
            <person name="Repkova J."/>
        </authorList>
    </citation>
    <scope>NUCLEOTIDE SEQUENCE [LARGE SCALE GENOMIC DNA]</scope>
    <source>
        <strain evidence="3">cv. 10/8</strain>
        <tissue evidence="2">Leaf</tissue>
    </source>
</reference>
<feature type="non-terminal residue" evidence="2">
    <location>
        <position position="1"/>
    </location>
</feature>
<evidence type="ECO:0000256" key="1">
    <source>
        <dbReference type="SAM" id="MobiDB-lite"/>
    </source>
</evidence>
<dbReference type="EMBL" id="LXQA010370754">
    <property type="protein sequence ID" value="MCI47312.1"/>
    <property type="molecule type" value="Genomic_DNA"/>
</dbReference>
<keyword evidence="3" id="KW-1185">Reference proteome</keyword>
<dbReference type="AlphaFoldDB" id="A0A392SFU0"/>
<accession>A0A392SFU0</accession>
<evidence type="ECO:0000313" key="3">
    <source>
        <dbReference type="Proteomes" id="UP000265520"/>
    </source>
</evidence>
<feature type="region of interest" description="Disordered" evidence="1">
    <location>
        <begin position="1"/>
        <end position="23"/>
    </location>
</feature>
<dbReference type="Proteomes" id="UP000265520">
    <property type="component" value="Unassembled WGS sequence"/>
</dbReference>
<evidence type="ECO:0000313" key="2">
    <source>
        <dbReference type="EMBL" id="MCI47312.1"/>
    </source>
</evidence>
<feature type="compositionally biased region" description="Polar residues" evidence="1">
    <location>
        <begin position="1"/>
        <end position="12"/>
    </location>
</feature>
<sequence>KKSSREPSSQLNRGGAQEKRSVAPVSIVGGDKTHVVLPFKSALLGAPPEPGVTSMATLEADVECDFLEVLKGSYVGRLDKGVEVCAMQMKLWLAGMHSVRAAAMG</sequence>
<name>A0A392SFU0_9FABA</name>
<comment type="caution">
    <text evidence="2">The sequence shown here is derived from an EMBL/GenBank/DDBJ whole genome shotgun (WGS) entry which is preliminary data.</text>
</comment>
<organism evidence="2 3">
    <name type="scientific">Trifolium medium</name>
    <dbReference type="NCBI Taxonomy" id="97028"/>
    <lineage>
        <taxon>Eukaryota</taxon>
        <taxon>Viridiplantae</taxon>
        <taxon>Streptophyta</taxon>
        <taxon>Embryophyta</taxon>
        <taxon>Tracheophyta</taxon>
        <taxon>Spermatophyta</taxon>
        <taxon>Magnoliopsida</taxon>
        <taxon>eudicotyledons</taxon>
        <taxon>Gunneridae</taxon>
        <taxon>Pentapetalae</taxon>
        <taxon>rosids</taxon>
        <taxon>fabids</taxon>
        <taxon>Fabales</taxon>
        <taxon>Fabaceae</taxon>
        <taxon>Papilionoideae</taxon>
        <taxon>50 kb inversion clade</taxon>
        <taxon>NPAAA clade</taxon>
        <taxon>Hologalegina</taxon>
        <taxon>IRL clade</taxon>
        <taxon>Trifolieae</taxon>
        <taxon>Trifolium</taxon>
    </lineage>
</organism>
<proteinExistence type="predicted"/>
<feature type="non-terminal residue" evidence="2">
    <location>
        <position position="105"/>
    </location>
</feature>
<protein>
    <submittedName>
        <fullName evidence="2">Uncharacterized protein</fullName>
    </submittedName>
</protein>